<comment type="caution">
    <text evidence="1">The sequence shown here is derived from an EMBL/GenBank/DDBJ whole genome shotgun (WGS) entry which is preliminary data.</text>
</comment>
<accession>A0AAE2ZJP8</accession>
<gene>
    <name evidence="1" type="ORF">K1W69_01215</name>
</gene>
<sequence>MKTPRSTFDRILIGAIVALVASGAATVAFAGWYRHGADIFMTYASTGLSWCF</sequence>
<dbReference type="RefSeq" id="WP_220226510.1">
    <property type="nucleotide sequence ID" value="NZ_JAICBX010000001.1"/>
</dbReference>
<reference evidence="1" key="1">
    <citation type="submission" date="2021-08" db="EMBL/GenBank/DDBJ databases">
        <title>Hoeflea bacterium WL0058 sp. nov., isolated from the sediment.</title>
        <authorList>
            <person name="Wang L."/>
            <person name="Zhang D."/>
        </authorList>
    </citation>
    <scope>NUCLEOTIDE SEQUENCE</scope>
    <source>
        <strain evidence="1">WL0058</strain>
    </source>
</reference>
<evidence type="ECO:0000313" key="1">
    <source>
        <dbReference type="EMBL" id="MBW8635790.1"/>
    </source>
</evidence>
<organism evidence="1 2">
    <name type="scientific">Flavimaribacter sediminis</name>
    <dbReference type="NCBI Taxonomy" id="2865987"/>
    <lineage>
        <taxon>Bacteria</taxon>
        <taxon>Pseudomonadati</taxon>
        <taxon>Pseudomonadota</taxon>
        <taxon>Alphaproteobacteria</taxon>
        <taxon>Hyphomicrobiales</taxon>
        <taxon>Rhizobiaceae</taxon>
        <taxon>Flavimaribacter</taxon>
    </lineage>
</organism>
<dbReference type="EMBL" id="JAICBX010000001">
    <property type="protein sequence ID" value="MBW8635790.1"/>
    <property type="molecule type" value="Genomic_DNA"/>
</dbReference>
<dbReference type="Proteomes" id="UP001196509">
    <property type="component" value="Unassembled WGS sequence"/>
</dbReference>
<evidence type="ECO:0000313" key="2">
    <source>
        <dbReference type="Proteomes" id="UP001196509"/>
    </source>
</evidence>
<name>A0AAE2ZJP8_9HYPH</name>
<dbReference type="AlphaFoldDB" id="A0AAE2ZJP8"/>
<protein>
    <submittedName>
        <fullName evidence="1">Uncharacterized protein</fullName>
    </submittedName>
</protein>
<keyword evidence="2" id="KW-1185">Reference proteome</keyword>
<proteinExistence type="predicted"/>